<protein>
    <submittedName>
        <fullName evidence="1">Uncharacterized protein</fullName>
    </submittedName>
</protein>
<evidence type="ECO:0000313" key="1">
    <source>
        <dbReference type="EMBL" id="SVE43681.1"/>
    </source>
</evidence>
<dbReference type="AlphaFoldDB" id="A0A383DGX8"/>
<reference evidence="1" key="1">
    <citation type="submission" date="2018-05" db="EMBL/GenBank/DDBJ databases">
        <authorList>
            <person name="Lanie J.A."/>
            <person name="Ng W.-L."/>
            <person name="Kazmierczak K.M."/>
            <person name="Andrzejewski T.M."/>
            <person name="Davidsen T.M."/>
            <person name="Wayne K.J."/>
            <person name="Tettelin H."/>
            <person name="Glass J.I."/>
            <person name="Rusch D."/>
            <person name="Podicherti R."/>
            <person name="Tsui H.-C.T."/>
            <person name="Winkler M.E."/>
        </authorList>
    </citation>
    <scope>NUCLEOTIDE SEQUENCE</scope>
</reference>
<feature type="non-terminal residue" evidence="1">
    <location>
        <position position="1"/>
    </location>
</feature>
<dbReference type="EMBL" id="UINC01217188">
    <property type="protein sequence ID" value="SVE43681.1"/>
    <property type="molecule type" value="Genomic_DNA"/>
</dbReference>
<organism evidence="1">
    <name type="scientific">marine metagenome</name>
    <dbReference type="NCBI Taxonomy" id="408172"/>
    <lineage>
        <taxon>unclassified sequences</taxon>
        <taxon>metagenomes</taxon>
        <taxon>ecological metagenomes</taxon>
    </lineage>
</organism>
<sequence>RVACEIICIGQNRLRSTPEMIWQFCCAGNQK</sequence>
<name>A0A383DGX8_9ZZZZ</name>
<accession>A0A383DGX8</accession>
<proteinExistence type="predicted"/>
<gene>
    <name evidence="1" type="ORF">METZ01_LOCUS496535</name>
</gene>